<dbReference type="Pfam" id="PF11443">
    <property type="entry name" value="DUF2828"/>
    <property type="match status" value="1"/>
</dbReference>
<evidence type="ECO:0000256" key="8">
    <source>
        <dbReference type="ARBA" id="ARBA00023306"/>
    </source>
</evidence>
<feature type="domain" description="DUF2828" evidence="11">
    <location>
        <begin position="265"/>
        <end position="374"/>
    </location>
</feature>
<gene>
    <name evidence="12" type="ORF">CURHAP_LOCUS34235</name>
</gene>
<dbReference type="PANTHER" id="PTHR14527">
    <property type="entry name" value="PROTEIN MIS12 HOMOLOG"/>
    <property type="match status" value="1"/>
</dbReference>
<dbReference type="GO" id="GO:0051382">
    <property type="term" value="P:kinetochore assembly"/>
    <property type="evidence" value="ECO:0007669"/>
    <property type="project" value="TreeGrafter"/>
</dbReference>
<evidence type="ECO:0000256" key="6">
    <source>
        <dbReference type="ARBA" id="ARBA00022838"/>
    </source>
</evidence>
<accession>A0A6J5UZ36</accession>
<dbReference type="GO" id="GO:0051301">
    <property type="term" value="P:cell division"/>
    <property type="evidence" value="ECO:0007669"/>
    <property type="project" value="UniProtKB-KW"/>
</dbReference>
<evidence type="ECO:0000256" key="10">
    <source>
        <dbReference type="SAM" id="Coils"/>
    </source>
</evidence>
<feature type="coiled-coil region" evidence="10">
    <location>
        <begin position="117"/>
        <end position="144"/>
    </location>
</feature>
<sequence>MEGSESEAVFESLNFNPQLFINEVFNLVDDLVDDACNHFHQQASTSLKIEGTDRTQDLSKGINVIRKKVQSDIDKRLAMWEQHCHNHFFQVPEGMNHLSTPSICQNAICDPDLDAQLDLLRNNLTKVGQESAALNRELQSLEQQSASNDHISALNEISLLYDQNSYHEMFQEMMKTASELRTKIGKLKTRKIEETEHNKADKIYNPHRDPSMMGIGKGFSGAKLEDLQEVLVHLKNSDMHKANVKHNTIGNLLQFDPQTKEVIVLLRGLSLLLGTTVGLDTDRFGTVEGSSDEPECLEITMAADFFPHIDFFYNPATLLCESIAKKVFPPGGGVESKEADDDYSYRIRKRLWKEVLVPLNKALATPAYTGGNKWGYDPGFKLEPCAVDTYLEDVVKVQD</sequence>
<evidence type="ECO:0000313" key="13">
    <source>
        <dbReference type="Proteomes" id="UP000507222"/>
    </source>
</evidence>
<name>A0A6J5UZ36_PRUAR</name>
<dbReference type="InterPro" id="IPR058580">
    <property type="entry name" value="DUF2828"/>
</dbReference>
<dbReference type="EMBL" id="CAEKDK010000005">
    <property type="protein sequence ID" value="CAB4281203.1"/>
    <property type="molecule type" value="Genomic_DNA"/>
</dbReference>
<keyword evidence="7 10" id="KW-0175">Coiled coil</keyword>
<dbReference type="PANTHER" id="PTHR14527:SF2">
    <property type="entry name" value="PROTEIN MIS12 HOMOLOG"/>
    <property type="match status" value="1"/>
</dbReference>
<evidence type="ECO:0000256" key="4">
    <source>
        <dbReference type="ARBA" id="ARBA00022618"/>
    </source>
</evidence>
<dbReference type="Proteomes" id="UP000507222">
    <property type="component" value="Unassembled WGS sequence"/>
</dbReference>
<keyword evidence="9" id="KW-0137">Centromere</keyword>
<dbReference type="Pfam" id="PF05859">
    <property type="entry name" value="Mis12"/>
    <property type="match status" value="1"/>
</dbReference>
<comment type="similarity">
    <text evidence="2">Belongs to the mis12 family.</text>
</comment>
<dbReference type="InterPro" id="IPR008685">
    <property type="entry name" value="Centromere_Mis12"/>
</dbReference>
<keyword evidence="5" id="KW-0498">Mitosis</keyword>
<dbReference type="GO" id="GO:0005634">
    <property type="term" value="C:nucleus"/>
    <property type="evidence" value="ECO:0007669"/>
    <property type="project" value="InterPro"/>
</dbReference>
<evidence type="ECO:0000256" key="1">
    <source>
        <dbReference type="ARBA" id="ARBA00004629"/>
    </source>
</evidence>
<comment type="subcellular location">
    <subcellularLocation>
        <location evidence="1">Chromosome</location>
        <location evidence="1">Centromere</location>
        <location evidence="1">Kinetochore</location>
    </subcellularLocation>
</comment>
<keyword evidence="3" id="KW-0158">Chromosome</keyword>
<evidence type="ECO:0000259" key="11">
    <source>
        <dbReference type="Pfam" id="PF11443"/>
    </source>
</evidence>
<organism evidence="12 13">
    <name type="scientific">Prunus armeniaca</name>
    <name type="common">Apricot</name>
    <name type="synonym">Armeniaca vulgaris</name>
    <dbReference type="NCBI Taxonomy" id="36596"/>
    <lineage>
        <taxon>Eukaryota</taxon>
        <taxon>Viridiplantae</taxon>
        <taxon>Streptophyta</taxon>
        <taxon>Embryophyta</taxon>
        <taxon>Tracheophyta</taxon>
        <taxon>Spermatophyta</taxon>
        <taxon>Magnoliopsida</taxon>
        <taxon>eudicotyledons</taxon>
        <taxon>Gunneridae</taxon>
        <taxon>Pentapetalae</taxon>
        <taxon>rosids</taxon>
        <taxon>fabids</taxon>
        <taxon>Rosales</taxon>
        <taxon>Rosaceae</taxon>
        <taxon>Amygdaloideae</taxon>
        <taxon>Amygdaleae</taxon>
        <taxon>Prunus</taxon>
    </lineage>
</organism>
<evidence type="ECO:0000256" key="5">
    <source>
        <dbReference type="ARBA" id="ARBA00022776"/>
    </source>
</evidence>
<proteinExistence type="inferred from homology"/>
<reference evidence="12 13" key="1">
    <citation type="submission" date="2020-05" db="EMBL/GenBank/DDBJ databases">
        <authorList>
            <person name="Campoy J."/>
            <person name="Schneeberger K."/>
            <person name="Spophaly S."/>
        </authorList>
    </citation>
    <scope>NUCLEOTIDE SEQUENCE [LARGE SCALE GENOMIC DNA]</scope>
    <source>
        <strain evidence="12">PruArmRojPasFocal</strain>
    </source>
</reference>
<dbReference type="GO" id="GO:0000070">
    <property type="term" value="P:mitotic sister chromatid segregation"/>
    <property type="evidence" value="ECO:0007669"/>
    <property type="project" value="TreeGrafter"/>
</dbReference>
<evidence type="ECO:0000256" key="2">
    <source>
        <dbReference type="ARBA" id="ARBA00008643"/>
    </source>
</evidence>
<keyword evidence="4" id="KW-0132">Cell division</keyword>
<keyword evidence="6" id="KW-0995">Kinetochore</keyword>
<keyword evidence="8" id="KW-0131">Cell cycle</keyword>
<evidence type="ECO:0000256" key="9">
    <source>
        <dbReference type="ARBA" id="ARBA00023328"/>
    </source>
</evidence>
<dbReference type="GO" id="GO:0000444">
    <property type="term" value="C:MIS12/MIND type complex"/>
    <property type="evidence" value="ECO:0007669"/>
    <property type="project" value="TreeGrafter"/>
</dbReference>
<dbReference type="AlphaFoldDB" id="A0A6J5UZ36"/>
<evidence type="ECO:0000313" key="12">
    <source>
        <dbReference type="EMBL" id="CAB4281203.1"/>
    </source>
</evidence>
<evidence type="ECO:0000256" key="3">
    <source>
        <dbReference type="ARBA" id="ARBA00022454"/>
    </source>
</evidence>
<protein>
    <recommendedName>
        <fullName evidence="11">DUF2828 domain-containing protein</fullName>
    </recommendedName>
</protein>
<evidence type="ECO:0000256" key="7">
    <source>
        <dbReference type="ARBA" id="ARBA00023054"/>
    </source>
</evidence>